<dbReference type="EMBL" id="CP012333">
    <property type="protein sequence ID" value="AKV00312.1"/>
    <property type="molecule type" value="Genomic_DNA"/>
</dbReference>
<gene>
    <name evidence="2" type="ORF">AKJ09_06975</name>
</gene>
<feature type="region of interest" description="Disordered" evidence="1">
    <location>
        <begin position="285"/>
        <end position="306"/>
    </location>
</feature>
<accession>A0A0K1Q3V0</accession>
<dbReference type="RefSeq" id="WP_146651622.1">
    <property type="nucleotide sequence ID" value="NZ_CP012333.1"/>
</dbReference>
<protein>
    <recommendedName>
        <fullName evidence="4">Outer membrane lipoprotein BamD-like domain-containing protein</fullName>
    </recommendedName>
</protein>
<name>A0A0K1Q3V0_9BACT</name>
<evidence type="ECO:0000313" key="3">
    <source>
        <dbReference type="Proteomes" id="UP000064967"/>
    </source>
</evidence>
<dbReference type="OrthoDB" id="5526694at2"/>
<organism evidence="2 3">
    <name type="scientific">Labilithrix luteola</name>
    <dbReference type="NCBI Taxonomy" id="1391654"/>
    <lineage>
        <taxon>Bacteria</taxon>
        <taxon>Pseudomonadati</taxon>
        <taxon>Myxococcota</taxon>
        <taxon>Polyangia</taxon>
        <taxon>Polyangiales</taxon>
        <taxon>Labilitrichaceae</taxon>
        <taxon>Labilithrix</taxon>
    </lineage>
</organism>
<feature type="region of interest" description="Disordered" evidence="1">
    <location>
        <begin position="87"/>
        <end position="120"/>
    </location>
</feature>
<feature type="compositionally biased region" description="Low complexity" evidence="1">
    <location>
        <begin position="7"/>
        <end position="18"/>
    </location>
</feature>
<proteinExistence type="predicted"/>
<evidence type="ECO:0000256" key="1">
    <source>
        <dbReference type="SAM" id="MobiDB-lite"/>
    </source>
</evidence>
<reference evidence="2 3" key="1">
    <citation type="submission" date="2015-08" db="EMBL/GenBank/DDBJ databases">
        <authorList>
            <person name="Babu N.S."/>
            <person name="Beckwith C.J."/>
            <person name="Beseler K.G."/>
            <person name="Brison A."/>
            <person name="Carone J.V."/>
            <person name="Caskin T.P."/>
            <person name="Diamond M."/>
            <person name="Durham M.E."/>
            <person name="Foxe J.M."/>
            <person name="Go M."/>
            <person name="Henderson B.A."/>
            <person name="Jones I.B."/>
            <person name="McGettigan J.A."/>
            <person name="Micheletti S.J."/>
            <person name="Nasrallah M.E."/>
            <person name="Ortiz D."/>
            <person name="Piller C.R."/>
            <person name="Privatt S.R."/>
            <person name="Schneider S.L."/>
            <person name="Sharp S."/>
            <person name="Smith T.C."/>
            <person name="Stanton J.D."/>
            <person name="Ullery H.E."/>
            <person name="Wilson R.J."/>
            <person name="Serrano M.G."/>
            <person name="Buck G."/>
            <person name="Lee V."/>
            <person name="Wang Y."/>
            <person name="Carvalho R."/>
            <person name="Voegtly L."/>
            <person name="Shi R."/>
            <person name="Duckworth R."/>
            <person name="Johnson A."/>
            <person name="Loviza R."/>
            <person name="Walstead R."/>
            <person name="Shah Z."/>
            <person name="Kiflezghi M."/>
            <person name="Wade K."/>
            <person name="Ball S.L."/>
            <person name="Bradley K.W."/>
            <person name="Asai D.J."/>
            <person name="Bowman C.A."/>
            <person name="Russell D.A."/>
            <person name="Pope W.H."/>
            <person name="Jacobs-Sera D."/>
            <person name="Hendrix R.W."/>
            <person name="Hatfull G.F."/>
        </authorList>
    </citation>
    <scope>NUCLEOTIDE SEQUENCE [LARGE SCALE GENOMIC DNA]</scope>
    <source>
        <strain evidence="2 3">DSM 27648</strain>
    </source>
</reference>
<feature type="compositionally biased region" description="Low complexity" evidence="1">
    <location>
        <begin position="188"/>
        <end position="201"/>
    </location>
</feature>
<feature type="region of interest" description="Disordered" evidence="1">
    <location>
        <begin position="1"/>
        <end position="29"/>
    </location>
</feature>
<dbReference type="KEGG" id="llu:AKJ09_06975"/>
<dbReference type="AlphaFoldDB" id="A0A0K1Q3V0"/>
<feature type="region of interest" description="Disordered" evidence="1">
    <location>
        <begin position="142"/>
        <end position="217"/>
    </location>
</feature>
<evidence type="ECO:0008006" key="4">
    <source>
        <dbReference type="Google" id="ProtNLM"/>
    </source>
</evidence>
<sequence length="306" mass="31162">MKQPNDLSSEASKLLELAGDVPALDSERRERMKRAVLANAPPAPSTPGGDTIGSPVAGRVVSTLRFATLSAVVISAFVVTVALPWSRSSSGDLAPPTTSAPGVAPRATAPTPSASAGELSSPIANAPVAAPDIPTISTPHALASAAEAKADGRRPTESGAVTPRPTAPSEPMRRAVGSAPTVDENLVASGAAPSASATSPSAEHHSPPVASEATSSLQEEVRLVRSADAAVSAGDPNRALSLLAEHEQRFPRGTLASERAMLGVLALCAAGRSAEATVQAERFKERYPHSPLQERLQHSCAGGTRP</sequence>
<dbReference type="STRING" id="1391654.AKJ09_06975"/>
<feature type="compositionally biased region" description="Low complexity" evidence="1">
    <location>
        <begin position="104"/>
        <end position="116"/>
    </location>
</feature>
<feature type="compositionally biased region" description="Polar residues" evidence="1">
    <location>
        <begin position="87"/>
        <end position="100"/>
    </location>
</feature>
<keyword evidence="3" id="KW-1185">Reference proteome</keyword>
<dbReference type="Proteomes" id="UP000064967">
    <property type="component" value="Chromosome"/>
</dbReference>
<evidence type="ECO:0000313" key="2">
    <source>
        <dbReference type="EMBL" id="AKV00312.1"/>
    </source>
</evidence>